<dbReference type="Gramene" id="Bo9g032100.1">
    <property type="protein sequence ID" value="Bo9g032100.1"/>
    <property type="gene ID" value="Bo9g032100"/>
</dbReference>
<dbReference type="HOGENOM" id="CLU_018037_2_0_1"/>
<dbReference type="Proteomes" id="UP000032141">
    <property type="component" value="Chromosome C9"/>
</dbReference>
<dbReference type="SMART" id="SM00343">
    <property type="entry name" value="ZnF_C2HC"/>
    <property type="match status" value="1"/>
</dbReference>
<organism evidence="4 5">
    <name type="scientific">Brassica oleracea var. oleracea</name>
    <dbReference type="NCBI Taxonomy" id="109376"/>
    <lineage>
        <taxon>Eukaryota</taxon>
        <taxon>Viridiplantae</taxon>
        <taxon>Streptophyta</taxon>
        <taxon>Embryophyta</taxon>
        <taxon>Tracheophyta</taxon>
        <taxon>Spermatophyta</taxon>
        <taxon>Magnoliopsida</taxon>
        <taxon>eudicotyledons</taxon>
        <taxon>Gunneridae</taxon>
        <taxon>Pentapetalae</taxon>
        <taxon>rosids</taxon>
        <taxon>malvids</taxon>
        <taxon>Brassicales</taxon>
        <taxon>Brassicaceae</taxon>
        <taxon>Brassiceae</taxon>
        <taxon>Brassica</taxon>
    </lineage>
</organism>
<proteinExistence type="predicted"/>
<dbReference type="InterPro" id="IPR021109">
    <property type="entry name" value="Peptidase_aspartic_dom_sf"/>
</dbReference>
<dbReference type="GO" id="GO:0008270">
    <property type="term" value="F:zinc ion binding"/>
    <property type="evidence" value="ECO:0007669"/>
    <property type="project" value="UniProtKB-KW"/>
</dbReference>
<protein>
    <recommendedName>
        <fullName evidence="3">CCHC-type domain-containing protein</fullName>
    </recommendedName>
</protein>
<evidence type="ECO:0000256" key="1">
    <source>
        <dbReference type="PROSITE-ProRule" id="PRU00047"/>
    </source>
</evidence>
<dbReference type="GO" id="GO:0003676">
    <property type="term" value="F:nucleic acid binding"/>
    <property type="evidence" value="ECO:0007669"/>
    <property type="project" value="InterPro"/>
</dbReference>
<feature type="region of interest" description="Disordered" evidence="2">
    <location>
        <begin position="99"/>
        <end position="124"/>
    </location>
</feature>
<dbReference type="SUPFAM" id="SSF57756">
    <property type="entry name" value="Retrovirus zinc finger-like domains"/>
    <property type="match status" value="1"/>
</dbReference>
<keyword evidence="1" id="KW-0863">Zinc-finger</keyword>
<reference evidence="4" key="2">
    <citation type="submission" date="2015-03" db="UniProtKB">
        <authorList>
            <consortium name="EnsemblPlants"/>
        </authorList>
    </citation>
    <scope>IDENTIFICATION</scope>
</reference>
<dbReference type="InterPro" id="IPR001878">
    <property type="entry name" value="Znf_CCHC"/>
</dbReference>
<evidence type="ECO:0000259" key="3">
    <source>
        <dbReference type="PROSITE" id="PS50158"/>
    </source>
</evidence>
<dbReference type="PROSITE" id="PS50158">
    <property type="entry name" value="ZF_CCHC"/>
    <property type="match status" value="1"/>
</dbReference>
<sequence length="350" mass="40490">MRFRNRAAAWWIQLKTTRACLGKPKIMSWDKLKSKLKKTFLPYNYDQLMFQRLHHIRQGSRSVAEYSQEFFLLLTRVDIQDSELQLALTIESQTKSNYSWSASRTTRPTQHQQSTNLTDDSLPQQAETALVPVTDKKVTRTSSLRCFACGEIGHRQANCPKRNRRGLLLDAAGNDVEVIYDEEITETLEETEDLVADTGPCLMMRRVCLAPRHIDDNPQRHNLLHSKCTIAGKVCKFIIDSESSENVVAEDVVNKLNLTTEIHLYPYKLAWLDKKTDLTITRRTLISYSVGGTFQDQIYCDIAPMDACHLLLGRPWLFDHRVKHDSYRNTYSFRFNDKNFTLQPSLPEKQ</sequence>
<dbReference type="Gene3D" id="2.40.70.10">
    <property type="entry name" value="Acid Proteases"/>
    <property type="match status" value="1"/>
</dbReference>
<dbReference type="Pfam" id="PF03732">
    <property type="entry name" value="Retrotrans_gag"/>
    <property type="match status" value="1"/>
</dbReference>
<name>A0A0D3E466_BRAOL</name>
<evidence type="ECO:0000256" key="2">
    <source>
        <dbReference type="SAM" id="MobiDB-lite"/>
    </source>
</evidence>
<dbReference type="OMA" id="AKNIFHT"/>
<dbReference type="InterPro" id="IPR036875">
    <property type="entry name" value="Znf_CCHC_sf"/>
</dbReference>
<evidence type="ECO:0000313" key="4">
    <source>
        <dbReference type="EnsemblPlants" id="Bo9g032100.1"/>
    </source>
</evidence>
<accession>A0A0D3E466</accession>
<reference evidence="4 5" key="1">
    <citation type="journal article" date="2014" name="Genome Biol.">
        <title>Transcriptome and methylome profiling reveals relics of genome dominance in the mesopolyploid Brassica oleracea.</title>
        <authorList>
            <person name="Parkin I.A."/>
            <person name="Koh C."/>
            <person name="Tang H."/>
            <person name="Robinson S.J."/>
            <person name="Kagale S."/>
            <person name="Clarke W.E."/>
            <person name="Town C.D."/>
            <person name="Nixon J."/>
            <person name="Krishnakumar V."/>
            <person name="Bidwell S.L."/>
            <person name="Denoeud F."/>
            <person name="Belcram H."/>
            <person name="Links M.G."/>
            <person name="Just J."/>
            <person name="Clarke C."/>
            <person name="Bender T."/>
            <person name="Huebert T."/>
            <person name="Mason A.S."/>
            <person name="Pires J.C."/>
            <person name="Barker G."/>
            <person name="Moore J."/>
            <person name="Walley P.G."/>
            <person name="Manoli S."/>
            <person name="Batley J."/>
            <person name="Edwards D."/>
            <person name="Nelson M.N."/>
            <person name="Wang X."/>
            <person name="Paterson A.H."/>
            <person name="King G."/>
            <person name="Bancroft I."/>
            <person name="Chalhoub B."/>
            <person name="Sharpe A.G."/>
        </authorList>
    </citation>
    <scope>NUCLEOTIDE SEQUENCE</scope>
    <source>
        <strain evidence="4 5">cv. TO1000</strain>
    </source>
</reference>
<keyword evidence="5" id="KW-1185">Reference proteome</keyword>
<dbReference type="PANTHER" id="PTHR35046:SF18">
    <property type="entry name" value="RNA-DIRECTED DNA POLYMERASE"/>
    <property type="match status" value="1"/>
</dbReference>
<dbReference type="Pfam" id="PF00098">
    <property type="entry name" value="zf-CCHC"/>
    <property type="match status" value="1"/>
</dbReference>
<dbReference type="PANTHER" id="PTHR35046">
    <property type="entry name" value="ZINC KNUCKLE (CCHC-TYPE) FAMILY PROTEIN"/>
    <property type="match status" value="1"/>
</dbReference>
<dbReference type="AlphaFoldDB" id="A0A0D3E466"/>
<dbReference type="Gene3D" id="4.10.60.10">
    <property type="entry name" value="Zinc finger, CCHC-type"/>
    <property type="match status" value="1"/>
</dbReference>
<evidence type="ECO:0000313" key="5">
    <source>
        <dbReference type="Proteomes" id="UP000032141"/>
    </source>
</evidence>
<feature type="domain" description="CCHC-type" evidence="3">
    <location>
        <begin position="145"/>
        <end position="161"/>
    </location>
</feature>
<dbReference type="EnsemblPlants" id="Bo9g032100.1">
    <property type="protein sequence ID" value="Bo9g032100.1"/>
    <property type="gene ID" value="Bo9g032100"/>
</dbReference>
<dbReference type="eggNOG" id="KOG0017">
    <property type="taxonomic scope" value="Eukaryota"/>
</dbReference>
<keyword evidence="1" id="KW-0862">Zinc</keyword>
<dbReference type="InterPro" id="IPR005162">
    <property type="entry name" value="Retrotrans_gag_dom"/>
</dbReference>
<dbReference type="CDD" id="cd00303">
    <property type="entry name" value="retropepsin_like"/>
    <property type="match status" value="1"/>
</dbReference>
<dbReference type="STRING" id="109376.A0A0D3E466"/>
<keyword evidence="1" id="KW-0479">Metal-binding</keyword>